<accession>A0A3A9K9J5</accession>
<dbReference type="EMBL" id="PDOE01000001">
    <property type="protein sequence ID" value="RKL69177.1"/>
    <property type="molecule type" value="Genomic_DNA"/>
</dbReference>
<reference evidence="2 3" key="1">
    <citation type="submission" date="2017-10" db="EMBL/GenBank/DDBJ databases">
        <title>Bacillus sp. nov., a halophilic bacterium isolated from a Keqin Lake.</title>
        <authorList>
            <person name="Wang H."/>
        </authorList>
    </citation>
    <scope>NUCLEOTIDE SEQUENCE [LARGE SCALE GENOMIC DNA]</scope>
    <source>
        <strain evidence="2 3">KCTC 13187</strain>
    </source>
</reference>
<feature type="domain" description="EAL" evidence="1">
    <location>
        <begin position="1"/>
        <end position="250"/>
    </location>
</feature>
<proteinExistence type="predicted"/>
<dbReference type="Gene3D" id="3.30.450.20">
    <property type="entry name" value="PAS domain"/>
    <property type="match status" value="1"/>
</dbReference>
<dbReference type="Pfam" id="PF10388">
    <property type="entry name" value="YkuI_C"/>
    <property type="match status" value="1"/>
</dbReference>
<evidence type="ECO:0000259" key="1">
    <source>
        <dbReference type="PROSITE" id="PS50883"/>
    </source>
</evidence>
<comment type="caution">
    <text evidence="2">The sequence shown here is derived from an EMBL/GenBank/DDBJ whole genome shotgun (WGS) entry which is preliminary data.</text>
</comment>
<dbReference type="RefSeq" id="WP_110936184.1">
    <property type="nucleotide sequence ID" value="NZ_KZ614146.1"/>
</dbReference>
<dbReference type="PANTHER" id="PTHR33121">
    <property type="entry name" value="CYCLIC DI-GMP PHOSPHODIESTERASE PDEF"/>
    <property type="match status" value="1"/>
</dbReference>
<dbReference type="Gene3D" id="3.20.20.450">
    <property type="entry name" value="EAL domain"/>
    <property type="match status" value="1"/>
</dbReference>
<dbReference type="SMART" id="SM00052">
    <property type="entry name" value="EAL"/>
    <property type="match status" value="1"/>
</dbReference>
<dbReference type="CDD" id="cd01948">
    <property type="entry name" value="EAL"/>
    <property type="match status" value="1"/>
</dbReference>
<organism evidence="2 3">
    <name type="scientific">Salipaludibacillus neizhouensis</name>
    <dbReference type="NCBI Taxonomy" id="885475"/>
    <lineage>
        <taxon>Bacteria</taxon>
        <taxon>Bacillati</taxon>
        <taxon>Bacillota</taxon>
        <taxon>Bacilli</taxon>
        <taxon>Bacillales</taxon>
        <taxon>Bacillaceae</taxon>
    </lineage>
</organism>
<evidence type="ECO:0000313" key="3">
    <source>
        <dbReference type="Proteomes" id="UP000281498"/>
    </source>
</evidence>
<dbReference type="SUPFAM" id="SSF141868">
    <property type="entry name" value="EAL domain-like"/>
    <property type="match status" value="1"/>
</dbReference>
<protein>
    <recommendedName>
        <fullName evidence="1">EAL domain-containing protein</fullName>
    </recommendedName>
</protein>
<dbReference type="PROSITE" id="PS50883">
    <property type="entry name" value="EAL"/>
    <property type="match status" value="1"/>
</dbReference>
<dbReference type="GO" id="GO:0071111">
    <property type="term" value="F:cyclic-guanylate-specific phosphodiesterase activity"/>
    <property type="evidence" value="ECO:0007669"/>
    <property type="project" value="InterPro"/>
</dbReference>
<name>A0A3A9K9J5_9BACI</name>
<sequence>MDPIEVIENKEKVFFLLKPIMNSEEYRIIGYEVLGRIKLGDTIKTLSTFFLDPTVPAEYKWEIDKEIYHQAVQYALTQENKPRLFFNIDPSVLIQLDCLEELMELFQGYEREGFSASRVVFEFRVNDMMESVDDVSHMLMYMKASGFQVAIDDIKTSKTNLDYFSKLEPNIMKIDLSDLQESVNHFTYTDVLEAIAIFARKIGATLHFKGIRNFHQLYIAWRHGGRFLQGYYLHEPTNVFLEPSLAKEFLEGKIHTFIDMEHRRLQKQIEFLHGMDSKMIQILNEKDVSLSTDRLMQELTKTFKDVSFRMYICDMYGSQISANWLKENHTSWHNEEKARGKNWSWRTYFLDQIMQMKHRKMGMLSDNYRDIETNDLIRTYSYPVSDEHYVFFDLDPIFLFENDWLL</sequence>
<dbReference type="Proteomes" id="UP000281498">
    <property type="component" value="Unassembled WGS sequence"/>
</dbReference>
<keyword evidence="3" id="KW-1185">Reference proteome</keyword>
<dbReference type="AlphaFoldDB" id="A0A3A9K9J5"/>
<dbReference type="InterPro" id="IPR029151">
    <property type="entry name" value="Sensor-like_sf"/>
</dbReference>
<dbReference type="OrthoDB" id="1673646at2"/>
<dbReference type="InterPro" id="IPR050706">
    <property type="entry name" value="Cyclic-di-GMP_PDE-like"/>
</dbReference>
<gene>
    <name evidence="2" type="ORF">CR203_03860</name>
</gene>
<dbReference type="InterPro" id="IPR018842">
    <property type="entry name" value="YkuI_C"/>
</dbReference>
<dbReference type="PANTHER" id="PTHR33121:SF82">
    <property type="entry name" value="SIGNAL TRANSDUCTION PROTEIN CONTAINING A EAL DOMAIN"/>
    <property type="match status" value="1"/>
</dbReference>
<dbReference type="Pfam" id="PF00563">
    <property type="entry name" value="EAL"/>
    <property type="match status" value="1"/>
</dbReference>
<dbReference type="InterPro" id="IPR001633">
    <property type="entry name" value="EAL_dom"/>
</dbReference>
<dbReference type="SUPFAM" id="SSF103190">
    <property type="entry name" value="Sensory domain-like"/>
    <property type="match status" value="1"/>
</dbReference>
<evidence type="ECO:0000313" key="2">
    <source>
        <dbReference type="EMBL" id="RKL69177.1"/>
    </source>
</evidence>
<dbReference type="InterPro" id="IPR035919">
    <property type="entry name" value="EAL_sf"/>
</dbReference>